<protein>
    <submittedName>
        <fullName evidence="1">Asparaginase</fullName>
    </submittedName>
</protein>
<dbReference type="AlphaFoldDB" id="A0A3A3GR25"/>
<dbReference type="Pfam" id="PF06089">
    <property type="entry name" value="Asparaginase_II"/>
    <property type="match status" value="1"/>
</dbReference>
<proteinExistence type="predicted"/>
<dbReference type="RefSeq" id="WP_119791843.1">
    <property type="nucleotide sequence ID" value="NZ_QYZD01000003.1"/>
</dbReference>
<comment type="caution">
    <text evidence="1">The sequence shown here is derived from an EMBL/GenBank/DDBJ whole genome shotgun (WGS) entry which is preliminary data.</text>
</comment>
<evidence type="ECO:0000313" key="2">
    <source>
        <dbReference type="Proteomes" id="UP000266177"/>
    </source>
</evidence>
<gene>
    <name evidence="1" type="ORF">DQX05_06225</name>
</gene>
<dbReference type="Proteomes" id="UP000266177">
    <property type="component" value="Unassembled WGS sequence"/>
</dbReference>
<dbReference type="EMBL" id="QYZD01000003">
    <property type="protein sequence ID" value="RJG25670.1"/>
    <property type="molecule type" value="Genomic_DNA"/>
</dbReference>
<organism evidence="1 2">
    <name type="scientific">Paenibacillus thiaminolyticus</name>
    <name type="common">Bacillus thiaminolyticus</name>
    <dbReference type="NCBI Taxonomy" id="49283"/>
    <lineage>
        <taxon>Bacteria</taxon>
        <taxon>Bacillati</taxon>
        <taxon>Bacillota</taxon>
        <taxon>Bacilli</taxon>
        <taxon>Bacillales</taxon>
        <taxon>Paenibacillaceae</taxon>
        <taxon>Paenibacillus</taxon>
    </lineage>
</organism>
<reference evidence="1 2" key="1">
    <citation type="submission" date="2018-09" db="EMBL/GenBank/DDBJ databases">
        <title>Paenibacillus SK2017-BO5.</title>
        <authorList>
            <person name="Piskunova J.V."/>
            <person name="Dubiley S.A."/>
            <person name="Severinov K.V."/>
        </authorList>
    </citation>
    <scope>NUCLEOTIDE SEQUENCE [LARGE SCALE GENOMIC DNA]</scope>
    <source>
        <strain evidence="1 2">BO5</strain>
    </source>
</reference>
<dbReference type="PANTHER" id="PTHR42110">
    <property type="entry name" value="L-ASPARAGINASE, PUTATIVE (AFU_ORTHOLOGUE AFUA_3G11890)-RELATED"/>
    <property type="match status" value="1"/>
</dbReference>
<accession>A0A3A3GR25</accession>
<dbReference type="OrthoDB" id="9770793at2"/>
<sequence>MMNERLIEETRNGWLECEHRGAICGVDEHGRIRYAVGDTARPMFLRSAAKPLQAIPVVRSGMLEHFQLEDRDLALMTSSHRGEAAHVDTLEHVMEHCGLQDEALICSPSLPLHEESREELLRQGGDRRRMYHNCAGKHFGVLAWSKMAGMDMGSYADPGHPAQRQMRDTISYLSQVPQEAMIQGTDGCGFPVYGIPLTGLATAYLKLACPALIEDAPTREAAARVRRAMQRYPFLVGGTDRVDSLLMEDDNIIAKGGFKGIFAFALTKERLGFAFKIADGSDEEWALVTASILEQIGYERRETVERLRSRIPAVILNDNGRQVGEQRTVFVLKPGT</sequence>
<evidence type="ECO:0000313" key="1">
    <source>
        <dbReference type="EMBL" id="RJG25670.1"/>
    </source>
</evidence>
<name>A0A3A3GR25_PANTH</name>
<dbReference type="InterPro" id="IPR010349">
    <property type="entry name" value="Asparaginase_II"/>
</dbReference>
<dbReference type="PANTHER" id="PTHR42110:SF1">
    <property type="entry name" value="L-ASPARAGINASE, PUTATIVE (AFU_ORTHOLOGUE AFUA_3G11890)-RELATED"/>
    <property type="match status" value="1"/>
</dbReference>